<proteinExistence type="predicted"/>
<dbReference type="Ensembl" id="ENSEAST00005002029.1">
    <property type="protein sequence ID" value="ENSEASP00005001828.1"/>
    <property type="gene ID" value="ENSEASG00005001453.1"/>
</dbReference>
<accession>A0A8C4KZ42</accession>
<dbReference type="AlphaFoldDB" id="A0A8C4KZ42"/>
<feature type="region of interest" description="Disordered" evidence="2">
    <location>
        <begin position="112"/>
        <end position="147"/>
    </location>
</feature>
<organism evidence="3">
    <name type="scientific">Equus asinus asinus</name>
    <dbReference type="NCBI Taxonomy" id="83772"/>
    <lineage>
        <taxon>Eukaryota</taxon>
        <taxon>Metazoa</taxon>
        <taxon>Chordata</taxon>
        <taxon>Craniata</taxon>
        <taxon>Vertebrata</taxon>
        <taxon>Euteleostomi</taxon>
        <taxon>Mammalia</taxon>
        <taxon>Eutheria</taxon>
        <taxon>Laurasiatheria</taxon>
        <taxon>Perissodactyla</taxon>
        <taxon>Equidae</taxon>
        <taxon>Equus</taxon>
    </lineage>
</organism>
<dbReference type="GO" id="GO:0007169">
    <property type="term" value="P:cell surface receptor protein tyrosine kinase signaling pathway"/>
    <property type="evidence" value="ECO:0007669"/>
    <property type="project" value="TreeGrafter"/>
</dbReference>
<reference evidence="3" key="1">
    <citation type="submission" date="2023-03" db="UniProtKB">
        <authorList>
            <consortium name="Ensembl"/>
        </authorList>
    </citation>
    <scope>IDENTIFICATION</scope>
</reference>
<name>A0A8C4KZ42_EQUAS</name>
<dbReference type="InterPro" id="IPR051751">
    <property type="entry name" value="Immunoreceptor_sig_adapters"/>
</dbReference>
<dbReference type="PANTHER" id="PTHR14098">
    <property type="entry name" value="SH2 DOMAIN CONTAINING PROTEIN"/>
    <property type="match status" value="1"/>
</dbReference>
<evidence type="ECO:0000256" key="2">
    <source>
        <dbReference type="SAM" id="MobiDB-lite"/>
    </source>
</evidence>
<sequence>MPPTHVLCLAQGPGDATIPSGKPKKRRKRRRINMSCPPVRLCPSVWPLPTFLAWKRTLCTWVPGPPKKPDEDVYLECEPDAVSALTQTLSSQVLTPPVPLPRTSVVPREQRMPPLKTQSGEGGHEHRSLQPGLCAPSPPPCPGTSPSSCGVFQDGSLLGQPWYSGNCDRHAVESALLRFQKVGNHRPPGPSQKPLLLLGCGWQSRRGQEGKEGVWHHGSGLQVDSWKMKLTDGVSSTGRGLHRAPQLRASWLPALHPGSASPRSGLQHSHPAAGWWAPLCPGPGGQEPRGGACWRRYLAPVRSMCLGKTHIYIFLEWVEMTVASDLNSFPEVRLPLGEAPPPAQLSLHRAQVGAFVPIVNPARRRAGPR</sequence>
<keyword evidence="1" id="KW-0727">SH2 domain</keyword>
<feature type="compositionally biased region" description="Basic residues" evidence="2">
    <location>
        <begin position="22"/>
        <end position="32"/>
    </location>
</feature>
<evidence type="ECO:0000256" key="1">
    <source>
        <dbReference type="ARBA" id="ARBA00022999"/>
    </source>
</evidence>
<dbReference type="GO" id="GO:0005737">
    <property type="term" value="C:cytoplasm"/>
    <property type="evidence" value="ECO:0007669"/>
    <property type="project" value="UniProtKB-ARBA"/>
</dbReference>
<evidence type="ECO:0000313" key="3">
    <source>
        <dbReference type="Ensembl" id="ENSEASP00005001828.1"/>
    </source>
</evidence>
<protein>
    <submittedName>
        <fullName evidence="3">Uncharacterized protein</fullName>
    </submittedName>
</protein>
<feature type="region of interest" description="Disordered" evidence="2">
    <location>
        <begin position="11"/>
        <end position="32"/>
    </location>
</feature>
<dbReference type="GO" id="GO:0035556">
    <property type="term" value="P:intracellular signal transduction"/>
    <property type="evidence" value="ECO:0007669"/>
    <property type="project" value="TreeGrafter"/>
</dbReference>
<dbReference type="PANTHER" id="PTHR14098:SF16">
    <property type="entry name" value="SH2 DOMAIN-CONTAINING PROTEIN 6"/>
    <property type="match status" value="1"/>
</dbReference>